<dbReference type="EMBL" id="LAZR01057356">
    <property type="protein sequence ID" value="KKK72221.1"/>
    <property type="molecule type" value="Genomic_DNA"/>
</dbReference>
<dbReference type="AlphaFoldDB" id="A0A0F9AJ74"/>
<reference evidence="1" key="1">
    <citation type="journal article" date="2015" name="Nature">
        <title>Complex archaea that bridge the gap between prokaryotes and eukaryotes.</title>
        <authorList>
            <person name="Spang A."/>
            <person name="Saw J.H."/>
            <person name="Jorgensen S.L."/>
            <person name="Zaremba-Niedzwiedzka K."/>
            <person name="Martijn J."/>
            <person name="Lind A.E."/>
            <person name="van Eijk R."/>
            <person name="Schleper C."/>
            <person name="Guy L."/>
            <person name="Ettema T.J."/>
        </authorList>
    </citation>
    <scope>NUCLEOTIDE SEQUENCE</scope>
</reference>
<protein>
    <submittedName>
        <fullName evidence="1">Uncharacterized protein</fullName>
    </submittedName>
</protein>
<sequence length="120" mass="14348">MKKLIFVVMFMIVMLFASLAMAVDSFEFEVDSFVDYTVAITVYDQDFNELEYFEENFEWDITTVTSPTVYDAYMYSIEVFITYEEDYSYVDFIYIRYGSMGVYSDEDCEYGYINIELFTE</sequence>
<evidence type="ECO:0000313" key="1">
    <source>
        <dbReference type="EMBL" id="KKK72221.1"/>
    </source>
</evidence>
<gene>
    <name evidence="1" type="ORF">LCGC14_2906060</name>
</gene>
<name>A0A0F9AJ74_9ZZZZ</name>
<organism evidence="1">
    <name type="scientific">marine sediment metagenome</name>
    <dbReference type="NCBI Taxonomy" id="412755"/>
    <lineage>
        <taxon>unclassified sequences</taxon>
        <taxon>metagenomes</taxon>
        <taxon>ecological metagenomes</taxon>
    </lineage>
</organism>
<accession>A0A0F9AJ74</accession>
<proteinExistence type="predicted"/>
<comment type="caution">
    <text evidence="1">The sequence shown here is derived from an EMBL/GenBank/DDBJ whole genome shotgun (WGS) entry which is preliminary data.</text>
</comment>